<organism evidence="1 2">
    <name type="scientific">Prunus dulcis</name>
    <name type="common">Almond</name>
    <name type="synonym">Amygdalus dulcis</name>
    <dbReference type="NCBI Taxonomy" id="3755"/>
    <lineage>
        <taxon>Eukaryota</taxon>
        <taxon>Viridiplantae</taxon>
        <taxon>Streptophyta</taxon>
        <taxon>Embryophyta</taxon>
        <taxon>Tracheophyta</taxon>
        <taxon>Spermatophyta</taxon>
        <taxon>Magnoliopsida</taxon>
        <taxon>eudicotyledons</taxon>
        <taxon>Gunneridae</taxon>
        <taxon>Pentapetalae</taxon>
        <taxon>rosids</taxon>
        <taxon>fabids</taxon>
        <taxon>Rosales</taxon>
        <taxon>Rosaceae</taxon>
        <taxon>Amygdaloideae</taxon>
        <taxon>Amygdaleae</taxon>
        <taxon>Prunus</taxon>
    </lineage>
</organism>
<evidence type="ECO:0000313" key="2">
    <source>
        <dbReference type="Proteomes" id="UP001054821"/>
    </source>
</evidence>
<comment type="caution">
    <text evidence="1">The sequence shown here is derived from an EMBL/GenBank/DDBJ whole genome shotgun (WGS) entry which is preliminary data.</text>
</comment>
<dbReference type="Proteomes" id="UP001054821">
    <property type="component" value="Chromosome 4"/>
</dbReference>
<reference evidence="1 2" key="1">
    <citation type="journal article" date="2022" name="G3 (Bethesda)">
        <title>Whole-genome sequence and methylome profiling of the almond [Prunus dulcis (Mill.) D.A. Webb] cultivar 'Nonpareil'.</title>
        <authorList>
            <person name="D'Amico-Willman K.M."/>
            <person name="Ouma W.Z."/>
            <person name="Meulia T."/>
            <person name="Sideli G.M."/>
            <person name="Gradziel T.M."/>
            <person name="Fresnedo-Ramirez J."/>
        </authorList>
    </citation>
    <scope>NUCLEOTIDE SEQUENCE [LARGE SCALE GENOMIC DNA]</scope>
    <source>
        <strain evidence="1">Clone GOH B32 T37-40</strain>
    </source>
</reference>
<accession>A0AAD4VYE2</accession>
<gene>
    <name evidence="1" type="ORF">L3X38_022395</name>
</gene>
<dbReference type="AlphaFoldDB" id="A0AAD4VYE2"/>
<name>A0AAD4VYE2_PRUDU</name>
<protein>
    <submittedName>
        <fullName evidence="1">Uncharacterized protein</fullName>
    </submittedName>
</protein>
<keyword evidence="2" id="KW-1185">Reference proteome</keyword>
<proteinExistence type="predicted"/>
<evidence type="ECO:0000313" key="1">
    <source>
        <dbReference type="EMBL" id="KAI5332266.1"/>
    </source>
</evidence>
<sequence>MKRKRKRKLKREMKRNKFLSLLSEMAGPFGRFCRPLLNAVKNNVPKATYAENVKASQDALDNERSLCHDASYEVSNTNLQILLQQTSENNVRMHHPMK</sequence>
<dbReference type="EMBL" id="JAJFAZ020000004">
    <property type="protein sequence ID" value="KAI5332266.1"/>
    <property type="molecule type" value="Genomic_DNA"/>
</dbReference>